<keyword evidence="2" id="KW-1185">Reference proteome</keyword>
<evidence type="ECO:0000313" key="1">
    <source>
        <dbReference type="EMBL" id="SMP71269.1"/>
    </source>
</evidence>
<name>A0ABY1QGX4_9BACT</name>
<dbReference type="EMBL" id="FXUG01000014">
    <property type="protein sequence ID" value="SMP71269.1"/>
    <property type="molecule type" value="Genomic_DNA"/>
</dbReference>
<reference evidence="1 2" key="1">
    <citation type="submission" date="2017-05" db="EMBL/GenBank/DDBJ databases">
        <authorList>
            <person name="Varghese N."/>
            <person name="Submissions S."/>
        </authorList>
    </citation>
    <scope>NUCLEOTIDE SEQUENCE [LARGE SCALE GENOMIC DNA]</scope>
    <source>
        <strain evidence="1 2">DSM 25457</strain>
    </source>
</reference>
<organism evidence="1 2">
    <name type="scientific">Neorhodopirellula lusitana</name>
    <dbReference type="NCBI Taxonomy" id="445327"/>
    <lineage>
        <taxon>Bacteria</taxon>
        <taxon>Pseudomonadati</taxon>
        <taxon>Planctomycetota</taxon>
        <taxon>Planctomycetia</taxon>
        <taxon>Pirellulales</taxon>
        <taxon>Pirellulaceae</taxon>
        <taxon>Neorhodopirellula</taxon>
    </lineage>
</organism>
<comment type="caution">
    <text evidence="1">The sequence shown here is derived from an EMBL/GenBank/DDBJ whole genome shotgun (WGS) entry which is preliminary data.</text>
</comment>
<proteinExistence type="predicted"/>
<dbReference type="Proteomes" id="UP001158067">
    <property type="component" value="Unassembled WGS sequence"/>
</dbReference>
<accession>A0ABY1QGX4</accession>
<sequence length="101" mass="11231">MAGTRHADEQQSCPVVPIGCPGDRPLQLSRTGEHRLSGLNAFEGTKPTCFNPSWFSERIIHGVCFSPAISHERELTGWKTTPRFNLDEAQIDFACADYQVP</sequence>
<gene>
    <name evidence="1" type="ORF">SAMN06265222_11412</name>
</gene>
<evidence type="ECO:0000313" key="2">
    <source>
        <dbReference type="Proteomes" id="UP001158067"/>
    </source>
</evidence>
<protein>
    <submittedName>
        <fullName evidence="1">Uncharacterized protein</fullName>
    </submittedName>
</protein>